<evidence type="ECO:0000256" key="3">
    <source>
        <dbReference type="ARBA" id="ARBA00022691"/>
    </source>
</evidence>
<dbReference type="Pfam" id="PF08241">
    <property type="entry name" value="Methyltransf_11"/>
    <property type="match status" value="1"/>
</dbReference>
<keyword evidence="3 6" id="KW-0949">S-adenosyl-L-methionine</keyword>
<sequence>MAPAQAHEQQVLLAREATFEKILHKNTGARNARAADYESISRQYYNLATDFYEYGFGQSFHFGRPAIGESFQQSIIRHEHYLAHMIDIKEGMKVLDVGCGVGGPAREIAKFTGAYITGLNLNEYQVERATRYTIKGMMDRQVQFVQGNFMNIPFEDNTFDAVYAIEATVHAPSLKDVYAEIFRVLKPGGKFGVYEWVMTEKYDNDNLHHRETRIGIEQGDGIAKIVNLPEAKQAFEAAGFEEIFEEDIASRPDPYPWYWTLDSVRADGAARNGEDFR</sequence>
<proteinExistence type="inferred from homology"/>
<comment type="similarity">
    <text evidence="5 6">Belongs to the class I-like SAM-binding methyltransferase superfamily. Erg6/SMT family.</text>
</comment>
<evidence type="ECO:0000259" key="7">
    <source>
        <dbReference type="PROSITE" id="PS51685"/>
    </source>
</evidence>
<dbReference type="SUPFAM" id="SSF53335">
    <property type="entry name" value="S-adenosyl-L-methionine-dependent methyltransferases"/>
    <property type="match status" value="1"/>
</dbReference>
<dbReference type="InterPro" id="IPR029063">
    <property type="entry name" value="SAM-dependent_MTases_sf"/>
</dbReference>
<dbReference type="Proteomes" id="UP000838763">
    <property type="component" value="Unassembled WGS sequence"/>
</dbReference>
<evidence type="ECO:0000313" key="9">
    <source>
        <dbReference type="Proteomes" id="UP000838763"/>
    </source>
</evidence>
<protein>
    <recommendedName>
        <fullName evidence="7">SAM-dependent methyltransferase Erg6/SMT-type domain-containing protein</fullName>
    </recommendedName>
</protein>
<evidence type="ECO:0000256" key="6">
    <source>
        <dbReference type="PROSITE-ProRule" id="PRU01022"/>
    </source>
</evidence>
<dbReference type="PANTHER" id="PTHR44068">
    <property type="entry name" value="ZGC:194242"/>
    <property type="match status" value="1"/>
</dbReference>
<keyword evidence="1 6" id="KW-0489">Methyltransferase</keyword>
<evidence type="ECO:0000256" key="1">
    <source>
        <dbReference type="ARBA" id="ARBA00022603"/>
    </source>
</evidence>
<dbReference type="InterPro" id="IPR030384">
    <property type="entry name" value="MeTrfase_SMT"/>
</dbReference>
<dbReference type="GO" id="GO:0003838">
    <property type="term" value="F:sterol 24-C-methyltransferase activity"/>
    <property type="evidence" value="ECO:0007669"/>
    <property type="project" value="TreeGrafter"/>
</dbReference>
<dbReference type="GO" id="GO:0005783">
    <property type="term" value="C:endoplasmic reticulum"/>
    <property type="evidence" value="ECO:0007669"/>
    <property type="project" value="TreeGrafter"/>
</dbReference>
<gene>
    <name evidence="8" type="ORF">PPNO1_LOCUS3026</name>
</gene>
<dbReference type="GO" id="GO:0032259">
    <property type="term" value="P:methylation"/>
    <property type="evidence" value="ECO:0007669"/>
    <property type="project" value="UniProtKB-KW"/>
</dbReference>
<dbReference type="PROSITE" id="PS51685">
    <property type="entry name" value="SAM_MT_ERG6_SMT"/>
    <property type="match status" value="1"/>
</dbReference>
<reference evidence="8" key="1">
    <citation type="submission" date="2022-11" db="EMBL/GenBank/DDBJ databases">
        <authorList>
            <person name="Scott C."/>
            <person name="Bruce N."/>
        </authorList>
    </citation>
    <scope>NUCLEOTIDE SEQUENCE</scope>
</reference>
<dbReference type="PANTHER" id="PTHR44068:SF1">
    <property type="entry name" value="HYPOTHETICAL LOC100005854"/>
    <property type="match status" value="1"/>
</dbReference>
<organism evidence="8 9">
    <name type="scientific">Parascedosporium putredinis</name>
    <dbReference type="NCBI Taxonomy" id="1442378"/>
    <lineage>
        <taxon>Eukaryota</taxon>
        <taxon>Fungi</taxon>
        <taxon>Dikarya</taxon>
        <taxon>Ascomycota</taxon>
        <taxon>Pezizomycotina</taxon>
        <taxon>Sordariomycetes</taxon>
        <taxon>Hypocreomycetidae</taxon>
        <taxon>Microascales</taxon>
        <taxon>Microascaceae</taxon>
        <taxon>Parascedosporium</taxon>
    </lineage>
</organism>
<comment type="pathway">
    <text evidence="4">Steroid metabolism; ergosterol biosynthesis.</text>
</comment>
<dbReference type="InterPro" id="IPR050447">
    <property type="entry name" value="Erg6_SMT_methyltransf"/>
</dbReference>
<dbReference type="EMBL" id="CALLCH030000007">
    <property type="protein sequence ID" value="CAI4213279.1"/>
    <property type="molecule type" value="Genomic_DNA"/>
</dbReference>
<evidence type="ECO:0000313" key="8">
    <source>
        <dbReference type="EMBL" id="CAI4213279.1"/>
    </source>
</evidence>
<evidence type="ECO:0000256" key="4">
    <source>
        <dbReference type="ARBA" id="ARBA00029435"/>
    </source>
</evidence>
<dbReference type="InterPro" id="IPR013216">
    <property type="entry name" value="Methyltransf_11"/>
</dbReference>
<accession>A0A9P1GZS7</accession>
<keyword evidence="2 6" id="KW-0808">Transferase</keyword>
<feature type="domain" description="SAM-dependent methyltransferase Erg6/SMT-type" evidence="7">
    <location>
        <begin position="44"/>
        <end position="277"/>
    </location>
</feature>
<keyword evidence="9" id="KW-1185">Reference proteome</keyword>
<dbReference type="CDD" id="cd02440">
    <property type="entry name" value="AdoMet_MTases"/>
    <property type="match status" value="1"/>
</dbReference>
<dbReference type="GO" id="GO:0006696">
    <property type="term" value="P:ergosterol biosynthetic process"/>
    <property type="evidence" value="ECO:0007669"/>
    <property type="project" value="TreeGrafter"/>
</dbReference>
<dbReference type="AlphaFoldDB" id="A0A9P1GZS7"/>
<name>A0A9P1GZS7_9PEZI</name>
<comment type="caution">
    <text evidence="8">The sequence shown here is derived from an EMBL/GenBank/DDBJ whole genome shotgun (WGS) entry which is preliminary data.</text>
</comment>
<evidence type="ECO:0000256" key="5">
    <source>
        <dbReference type="ARBA" id="ARBA00038188"/>
    </source>
</evidence>
<evidence type="ECO:0000256" key="2">
    <source>
        <dbReference type="ARBA" id="ARBA00022679"/>
    </source>
</evidence>
<dbReference type="Gene3D" id="3.40.50.150">
    <property type="entry name" value="Vaccinia Virus protein VP39"/>
    <property type="match status" value="1"/>
</dbReference>
<dbReference type="OrthoDB" id="540004at2759"/>